<dbReference type="Gene3D" id="1.10.10.10">
    <property type="entry name" value="Winged helix-like DNA-binding domain superfamily/Winged helix DNA-binding domain"/>
    <property type="match status" value="1"/>
</dbReference>
<dbReference type="Proteomes" id="UP000564644">
    <property type="component" value="Unassembled WGS sequence"/>
</dbReference>
<evidence type="ECO:0000259" key="4">
    <source>
        <dbReference type="PROSITE" id="PS50949"/>
    </source>
</evidence>
<protein>
    <submittedName>
        <fullName evidence="5">GntR family transcriptional regulator</fullName>
    </submittedName>
</protein>
<dbReference type="Pfam" id="PF13377">
    <property type="entry name" value="Peripla_BP_3"/>
    <property type="match status" value="1"/>
</dbReference>
<dbReference type="GO" id="GO:0003700">
    <property type="term" value="F:DNA-binding transcription factor activity"/>
    <property type="evidence" value="ECO:0007669"/>
    <property type="project" value="InterPro"/>
</dbReference>
<evidence type="ECO:0000256" key="3">
    <source>
        <dbReference type="ARBA" id="ARBA00023163"/>
    </source>
</evidence>
<dbReference type="PRINTS" id="PR00035">
    <property type="entry name" value="HTHGNTR"/>
</dbReference>
<reference evidence="5 6" key="1">
    <citation type="submission" date="2020-08" db="EMBL/GenBank/DDBJ databases">
        <title>Cohnella phylogeny.</title>
        <authorList>
            <person name="Dunlap C."/>
        </authorList>
    </citation>
    <scope>NUCLEOTIDE SEQUENCE [LARGE SCALE GENOMIC DNA]</scope>
    <source>
        <strain evidence="5 6">CBP 2801</strain>
    </source>
</reference>
<dbReference type="Gene3D" id="3.40.50.2300">
    <property type="match status" value="2"/>
</dbReference>
<dbReference type="SUPFAM" id="SSF53822">
    <property type="entry name" value="Periplasmic binding protein-like I"/>
    <property type="match status" value="1"/>
</dbReference>
<dbReference type="InterPro" id="IPR028082">
    <property type="entry name" value="Peripla_BP_I"/>
</dbReference>
<keyword evidence="6" id="KW-1185">Reference proteome</keyword>
<gene>
    <name evidence="5" type="ORF">H7C18_32640</name>
</gene>
<evidence type="ECO:0000313" key="5">
    <source>
        <dbReference type="EMBL" id="MBB6735670.1"/>
    </source>
</evidence>
<dbReference type="InterPro" id="IPR036388">
    <property type="entry name" value="WH-like_DNA-bd_sf"/>
</dbReference>
<dbReference type="PROSITE" id="PS50949">
    <property type="entry name" value="HTH_GNTR"/>
    <property type="match status" value="1"/>
</dbReference>
<dbReference type="PANTHER" id="PTHR30146:SF109">
    <property type="entry name" value="HTH-TYPE TRANSCRIPTIONAL REGULATOR GALS"/>
    <property type="match status" value="1"/>
</dbReference>
<dbReference type="GO" id="GO:0000976">
    <property type="term" value="F:transcription cis-regulatory region binding"/>
    <property type="evidence" value="ECO:0007669"/>
    <property type="project" value="TreeGrafter"/>
</dbReference>
<comment type="caution">
    <text evidence="5">The sequence shown here is derived from an EMBL/GenBank/DDBJ whole genome shotgun (WGS) entry which is preliminary data.</text>
</comment>
<evidence type="ECO:0000256" key="1">
    <source>
        <dbReference type="ARBA" id="ARBA00023015"/>
    </source>
</evidence>
<keyword evidence="1" id="KW-0805">Transcription regulation</keyword>
<dbReference type="PANTHER" id="PTHR30146">
    <property type="entry name" value="LACI-RELATED TRANSCRIPTIONAL REPRESSOR"/>
    <property type="match status" value="1"/>
</dbReference>
<name>A0A7X0VZF3_9BACL</name>
<sequence length="376" mass="42127">MAKKYKPLYKKIETYIVDQIKNRQWKPLSRIPSENELAEQFGVSRITVKNALGELVDRGIVVRQQGKGTFVAEHSQEDWLASVEEAAATTAPRRTVGFLMPRLDNRFTAHLLSGIEDALSENGYSLFFAKTNDSQEEEIRKIREMRQSGVQGLIIYPVEGENYNSEILSLTLDKFPLVLLDRLLKGIETNSVSSDNYSGAIEAVQHLYELGHRHIGFVSTKAEGTSSIEERIAGYERALQDRRILIDRSLEMTRLTFDDSAEQVDSLVEQFLLAHPRMTALLSCNHSAQVILTARRLGIRVPEDLSVVVFDDAVDPEFAVVPPTVVAQQERELGREAGRLIVSQIEAGPGESRQIKLPTGMIVRRSTAAPNPDKRS</sequence>
<dbReference type="InterPro" id="IPR046335">
    <property type="entry name" value="LacI/GalR-like_sensor"/>
</dbReference>
<organism evidence="5 6">
    <name type="scientific">Cohnella zeiphila</name>
    <dbReference type="NCBI Taxonomy" id="2761120"/>
    <lineage>
        <taxon>Bacteria</taxon>
        <taxon>Bacillati</taxon>
        <taxon>Bacillota</taxon>
        <taxon>Bacilli</taxon>
        <taxon>Bacillales</taxon>
        <taxon>Paenibacillaceae</taxon>
        <taxon>Cohnella</taxon>
    </lineage>
</organism>
<keyword evidence="3" id="KW-0804">Transcription</keyword>
<dbReference type="CDD" id="cd06267">
    <property type="entry name" value="PBP1_LacI_sugar_binding-like"/>
    <property type="match status" value="1"/>
</dbReference>
<dbReference type="InterPro" id="IPR036390">
    <property type="entry name" value="WH_DNA-bd_sf"/>
</dbReference>
<dbReference type="RefSeq" id="WP_185133322.1">
    <property type="nucleotide sequence ID" value="NZ_JACJVO010000052.1"/>
</dbReference>
<dbReference type="SMART" id="SM00345">
    <property type="entry name" value="HTH_GNTR"/>
    <property type="match status" value="1"/>
</dbReference>
<dbReference type="Pfam" id="PF00392">
    <property type="entry name" value="GntR"/>
    <property type="match status" value="1"/>
</dbReference>
<feature type="domain" description="HTH gntR-type" evidence="4">
    <location>
        <begin position="6"/>
        <end position="74"/>
    </location>
</feature>
<evidence type="ECO:0000313" key="6">
    <source>
        <dbReference type="Proteomes" id="UP000564644"/>
    </source>
</evidence>
<dbReference type="InterPro" id="IPR000524">
    <property type="entry name" value="Tscrpt_reg_HTH_GntR"/>
</dbReference>
<dbReference type="AlphaFoldDB" id="A0A7X0VZF3"/>
<dbReference type="EMBL" id="JACJVO010000052">
    <property type="protein sequence ID" value="MBB6735670.1"/>
    <property type="molecule type" value="Genomic_DNA"/>
</dbReference>
<accession>A0A7X0VZF3</accession>
<evidence type="ECO:0000256" key="2">
    <source>
        <dbReference type="ARBA" id="ARBA00023125"/>
    </source>
</evidence>
<dbReference type="SUPFAM" id="SSF46785">
    <property type="entry name" value="Winged helix' DNA-binding domain"/>
    <property type="match status" value="1"/>
</dbReference>
<proteinExistence type="predicted"/>
<dbReference type="FunFam" id="1.10.10.10:FF:000079">
    <property type="entry name" value="GntR family transcriptional regulator"/>
    <property type="match status" value="1"/>
</dbReference>
<dbReference type="CDD" id="cd07377">
    <property type="entry name" value="WHTH_GntR"/>
    <property type="match status" value="1"/>
</dbReference>
<keyword evidence="2" id="KW-0238">DNA-binding</keyword>